<evidence type="ECO:0000313" key="2">
    <source>
        <dbReference type="Proteomes" id="UP000248887"/>
    </source>
</evidence>
<dbReference type="Proteomes" id="UP000248887">
    <property type="component" value="Unassembled WGS sequence"/>
</dbReference>
<organism evidence="1 2">
    <name type="scientific">Ancylobacter novellus</name>
    <name type="common">Thiobacillus novellus</name>
    <dbReference type="NCBI Taxonomy" id="921"/>
    <lineage>
        <taxon>Bacteria</taxon>
        <taxon>Pseudomonadati</taxon>
        <taxon>Pseudomonadota</taxon>
        <taxon>Alphaproteobacteria</taxon>
        <taxon>Hyphomicrobiales</taxon>
        <taxon>Xanthobacteraceae</taxon>
        <taxon>Ancylobacter</taxon>
    </lineage>
</organism>
<evidence type="ECO:0000313" key="1">
    <source>
        <dbReference type="EMBL" id="PZQ81823.1"/>
    </source>
</evidence>
<reference evidence="1 2" key="1">
    <citation type="submission" date="2017-08" db="EMBL/GenBank/DDBJ databases">
        <title>Infants hospitalized years apart are colonized by the same room-sourced microbial strains.</title>
        <authorList>
            <person name="Brooks B."/>
            <person name="Olm M.R."/>
            <person name="Firek B.A."/>
            <person name="Baker R."/>
            <person name="Thomas B.C."/>
            <person name="Morowitz M.J."/>
            <person name="Banfield J.F."/>
        </authorList>
    </citation>
    <scope>NUCLEOTIDE SEQUENCE [LARGE SCALE GENOMIC DNA]</scope>
    <source>
        <strain evidence="1">S2_005_001_R2_27</strain>
    </source>
</reference>
<dbReference type="EMBL" id="QFQD01000039">
    <property type="protein sequence ID" value="PZQ81823.1"/>
    <property type="molecule type" value="Genomic_DNA"/>
</dbReference>
<sequence>MNPRRYELEFDAEFGLIYLVGKAPDAGTSPPELTHAESRRMLGSRDGAIAIFTARERDVPVAVEICESAPVEDFDGWEHVVEAAICVGGDGLRLGSDAIPGFEEAKRFDLEPGTYRVRVSYGGLRVMEAGDSELDDDRYRIQLWPGPHGEPVVLKQMDPAIAASMPYPQMYGHFVERGGLPKE</sequence>
<proteinExistence type="predicted"/>
<name>A0A2W5SQR5_ANCNO</name>
<gene>
    <name evidence="1" type="ORF">DI549_13170</name>
</gene>
<protein>
    <submittedName>
        <fullName evidence="1">Uncharacterized protein</fullName>
    </submittedName>
</protein>
<dbReference type="AlphaFoldDB" id="A0A2W5SQR5"/>
<comment type="caution">
    <text evidence="1">The sequence shown here is derived from an EMBL/GenBank/DDBJ whole genome shotgun (WGS) entry which is preliminary data.</text>
</comment>
<accession>A0A2W5SQR5</accession>